<comment type="caution">
    <text evidence="2">The sequence shown here is derived from an EMBL/GenBank/DDBJ whole genome shotgun (WGS) entry which is preliminary data.</text>
</comment>
<gene>
    <name evidence="2" type="ORF">QP433_08080</name>
</gene>
<evidence type="ECO:0000313" key="3">
    <source>
        <dbReference type="Proteomes" id="UP001229251"/>
    </source>
</evidence>
<dbReference type="AlphaFoldDB" id="A0AAJ1V391"/>
<evidence type="ECO:0000259" key="1">
    <source>
        <dbReference type="Pfam" id="PF04233"/>
    </source>
</evidence>
<dbReference type="Proteomes" id="UP001229251">
    <property type="component" value="Unassembled WGS sequence"/>
</dbReference>
<dbReference type="NCBIfam" id="TIGR01641">
    <property type="entry name" value="phageSPP1_gp7"/>
    <property type="match status" value="1"/>
</dbReference>
<accession>A0AAJ1V391</accession>
<sequence length="326" mass="38043">MVKPLNRQQVYEHERAAQNAWAKRDLQTDKLLEATYQESIRRMQDQIDRFYIKYASNKGLTRAEANRRIKGFDVQAWAEKAAEAVKNKDFSPYTNEWLKTYNTKMYISRIELMKAELELELQNLYSAENKIMDKHLVNEALAEYRRQAGILGSSAKGSSQRIRQIVDADFYGNNFSERIWGRTGYYMETRKALFGSLNRMYTDMMGYKQERSRLMKQFNVSYSEAMRLLRTETARVRADAEMASYKDNGATHYIYCAEPGACINCAALDGMAIPVEEAEKGLTMFPMHPNCRCSSYGHIEMEYKDGRSTLDEFKRWEVNFLETNEN</sequence>
<dbReference type="Pfam" id="PF04233">
    <property type="entry name" value="Phage_Mu_F"/>
    <property type="match status" value="1"/>
</dbReference>
<proteinExistence type="predicted"/>
<name>A0AAJ1V391_9LACT</name>
<dbReference type="RefSeq" id="WP_285066359.1">
    <property type="nucleotide sequence ID" value="NZ_JASOOE010000018.1"/>
</dbReference>
<organism evidence="2 3">
    <name type="scientific">Facklamia hominis</name>
    <dbReference type="NCBI Taxonomy" id="178214"/>
    <lineage>
        <taxon>Bacteria</taxon>
        <taxon>Bacillati</taxon>
        <taxon>Bacillota</taxon>
        <taxon>Bacilli</taxon>
        <taxon>Lactobacillales</taxon>
        <taxon>Aerococcaceae</taxon>
        <taxon>Facklamia</taxon>
    </lineage>
</organism>
<feature type="domain" description="Phage head morphogenesis" evidence="1">
    <location>
        <begin position="208"/>
        <end position="294"/>
    </location>
</feature>
<dbReference type="InterPro" id="IPR006528">
    <property type="entry name" value="Phage_head_morphogenesis_dom"/>
</dbReference>
<dbReference type="EMBL" id="JASOOE010000018">
    <property type="protein sequence ID" value="MDK7187938.1"/>
    <property type="molecule type" value="Genomic_DNA"/>
</dbReference>
<protein>
    <submittedName>
        <fullName evidence="2">Minor capsid protein</fullName>
    </submittedName>
</protein>
<reference evidence="2" key="1">
    <citation type="submission" date="2023-05" db="EMBL/GenBank/DDBJ databases">
        <title>Cataloging the Phylogenetic Diversity of Human Bladder Bacteria.</title>
        <authorList>
            <person name="Du J."/>
        </authorList>
    </citation>
    <scope>NUCLEOTIDE SEQUENCE</scope>
    <source>
        <strain evidence="2">UMB1231</strain>
    </source>
</reference>
<evidence type="ECO:0000313" key="2">
    <source>
        <dbReference type="EMBL" id="MDK7187938.1"/>
    </source>
</evidence>